<sequence>MKKIFPFLLLVMVLSSFQSDKPAYRLFTGGGKAVTYQKMLQELASADVVFFGEQHNDPIAHWLQLELAKDLYQRHGQQLLLGAEMWETDTQTALDSFLLGQLEEPTFQQSSRAWPNYLTDYKPLLLFAREKKIKVIATNAPRRLARVVARESLKGLDAVPAQEKQWLALLPLTVDLELPAYKNMLQMFGGETHGSSMASAQIVEAQALKDATMAQFISKNLQKGQYLLHLNGAYHSDHHEGIIWFLRRLRPELKVKTISTVLQPHLEKLQKEHLNRADIVLAVPESMTKTY</sequence>
<evidence type="ECO:0000313" key="2">
    <source>
        <dbReference type="EMBL" id="RNI30882.1"/>
    </source>
</evidence>
<dbReference type="SUPFAM" id="SSF159501">
    <property type="entry name" value="EreA/ChaN-like"/>
    <property type="match status" value="1"/>
</dbReference>
<dbReference type="AlphaFoldDB" id="A0A3M9MZ95"/>
<dbReference type="RefSeq" id="WP_123132426.1">
    <property type="nucleotide sequence ID" value="NZ_RJJE01000007.1"/>
</dbReference>
<dbReference type="Pfam" id="PF04187">
    <property type="entry name" value="Cofac_haem_bdg"/>
    <property type="match status" value="1"/>
</dbReference>
<dbReference type="InterPro" id="IPR007314">
    <property type="entry name" value="Cofac_haem-bd_dom"/>
</dbReference>
<dbReference type="Gene3D" id="3.40.50.11550">
    <property type="match status" value="1"/>
</dbReference>
<dbReference type="CDD" id="cd14727">
    <property type="entry name" value="ChanN-like"/>
    <property type="match status" value="1"/>
</dbReference>
<reference evidence="2 3" key="1">
    <citation type="submission" date="2018-11" db="EMBL/GenBank/DDBJ databases">
        <title>Rufibacter latericius sp. nov., isolated from water in Baiyang Lake.</title>
        <authorList>
            <person name="Yang Y."/>
        </authorList>
    </citation>
    <scope>NUCLEOTIDE SEQUENCE [LARGE SCALE GENOMIC DNA]</scope>
    <source>
        <strain evidence="2 3">MCC P1</strain>
    </source>
</reference>
<name>A0A3M9MZ95_9BACT</name>
<keyword evidence="3" id="KW-1185">Reference proteome</keyword>
<dbReference type="Proteomes" id="UP000271010">
    <property type="component" value="Unassembled WGS sequence"/>
</dbReference>
<proteinExistence type="predicted"/>
<comment type="caution">
    <text evidence="2">The sequence shown here is derived from an EMBL/GenBank/DDBJ whole genome shotgun (WGS) entry which is preliminary data.</text>
</comment>
<protein>
    <submittedName>
        <fullName evidence="2">Iron-regulated protein</fullName>
    </submittedName>
</protein>
<dbReference type="OrthoDB" id="1680202at2"/>
<dbReference type="EMBL" id="RJJE01000007">
    <property type="protein sequence ID" value="RNI30882.1"/>
    <property type="molecule type" value="Genomic_DNA"/>
</dbReference>
<accession>A0A3M9MZ95</accession>
<evidence type="ECO:0000313" key="3">
    <source>
        <dbReference type="Proteomes" id="UP000271010"/>
    </source>
</evidence>
<evidence type="ECO:0000259" key="1">
    <source>
        <dbReference type="Pfam" id="PF04187"/>
    </source>
</evidence>
<gene>
    <name evidence="2" type="ORF">EFA69_07195</name>
</gene>
<feature type="domain" description="Haem-binding uptake Tiki superfamily ChaN" evidence="1">
    <location>
        <begin position="39"/>
        <end position="246"/>
    </location>
</feature>
<organism evidence="2 3">
    <name type="scientific">Rufibacter immobilis</name>
    <dbReference type="NCBI Taxonomy" id="1348778"/>
    <lineage>
        <taxon>Bacteria</taxon>
        <taxon>Pseudomonadati</taxon>
        <taxon>Bacteroidota</taxon>
        <taxon>Cytophagia</taxon>
        <taxon>Cytophagales</taxon>
        <taxon>Hymenobacteraceae</taxon>
        <taxon>Rufibacter</taxon>
    </lineage>
</organism>